<dbReference type="SUPFAM" id="SSF48371">
    <property type="entry name" value="ARM repeat"/>
    <property type="match status" value="1"/>
</dbReference>
<gene>
    <name evidence="1" type="ORF">PCOR1329_LOCUS59104</name>
</gene>
<dbReference type="InterPro" id="IPR011989">
    <property type="entry name" value="ARM-like"/>
</dbReference>
<organism evidence="1 2">
    <name type="scientific">Prorocentrum cordatum</name>
    <dbReference type="NCBI Taxonomy" id="2364126"/>
    <lineage>
        <taxon>Eukaryota</taxon>
        <taxon>Sar</taxon>
        <taxon>Alveolata</taxon>
        <taxon>Dinophyceae</taxon>
        <taxon>Prorocentrales</taxon>
        <taxon>Prorocentraceae</taxon>
        <taxon>Prorocentrum</taxon>
    </lineage>
</organism>
<evidence type="ECO:0008006" key="3">
    <source>
        <dbReference type="Google" id="ProtNLM"/>
    </source>
</evidence>
<name>A0ABN9VNZ5_9DINO</name>
<dbReference type="Proteomes" id="UP001189429">
    <property type="component" value="Unassembled WGS sequence"/>
</dbReference>
<dbReference type="Gene3D" id="1.25.10.10">
    <property type="entry name" value="Leucine-rich Repeat Variant"/>
    <property type="match status" value="1"/>
</dbReference>
<accession>A0ABN9VNZ5</accession>
<protein>
    <recommendedName>
        <fullName evidence="3">Armadillo repeat-containing protein 8</fullName>
    </recommendedName>
</protein>
<proteinExistence type="predicted"/>
<evidence type="ECO:0000313" key="1">
    <source>
        <dbReference type="EMBL" id="CAK0874086.1"/>
    </source>
</evidence>
<keyword evidence="2" id="KW-1185">Reference proteome</keyword>
<dbReference type="EMBL" id="CAUYUJ010017358">
    <property type="protein sequence ID" value="CAK0874086.1"/>
    <property type="molecule type" value="Genomic_DNA"/>
</dbReference>
<evidence type="ECO:0000313" key="2">
    <source>
        <dbReference type="Proteomes" id="UP001189429"/>
    </source>
</evidence>
<reference evidence="1" key="1">
    <citation type="submission" date="2023-10" db="EMBL/GenBank/DDBJ databases">
        <authorList>
            <person name="Chen Y."/>
            <person name="Shah S."/>
            <person name="Dougan E. K."/>
            <person name="Thang M."/>
            <person name="Chan C."/>
        </authorList>
    </citation>
    <scope>NUCLEOTIDE SEQUENCE [LARGE SCALE GENOMIC DNA]</scope>
</reference>
<feature type="non-terminal residue" evidence="1">
    <location>
        <position position="1"/>
    </location>
</feature>
<comment type="caution">
    <text evidence="1">The sequence shown here is derived from an EMBL/GenBank/DDBJ whole genome shotgun (WGS) entry which is preliminary data.</text>
</comment>
<dbReference type="InterPro" id="IPR016024">
    <property type="entry name" value="ARM-type_fold"/>
</dbReference>
<sequence length="348" mass="37247">SLPHYQSSCSRQRGCTTMRQLLLGGRGGLLGSDVFLLLGPYDWQALRATHKHLGRWLSADEFRGLFRRRLQDRVASCGGLGRHRPAEEEQALASLEPLLAIAAAVDTAVDVLEDAAAHPRLADVGAGPVCEALRRLHSLALRDRLPMPRERSGRRSPLLRRILRSFASLRGLMPGLVALLTAFPASAMSAALFVATCEVLVSLIHNTKESKRAFVATGGMRGLLFHMQAQPDDAAMQAAGLAALLALSARSVLCIRLMAGAGVHEAVASALQRFPSDAKVVARATGLLANMSNVANVCPALQRCGVLALARQLLGREDPRASPFVQDFVRYLLANLAQHDLAPVGDAG</sequence>